<feature type="domain" description="Hormone-sensitive lipase N-terminal" evidence="1">
    <location>
        <begin position="31"/>
        <end position="335"/>
    </location>
</feature>
<accession>A0A9J6BY59</accession>
<proteinExistence type="predicted"/>
<reference evidence="3" key="1">
    <citation type="submission" date="2021-03" db="EMBL/GenBank/DDBJ databases">
        <title>Chromosome level genome of the anhydrobiotic midge Polypedilum vanderplanki.</title>
        <authorList>
            <person name="Yoshida Y."/>
            <person name="Kikawada T."/>
            <person name="Gusev O."/>
        </authorList>
    </citation>
    <scope>NUCLEOTIDE SEQUENCE</scope>
    <source>
        <strain evidence="3">NIAS01</strain>
        <tissue evidence="3">Whole body or cell culture</tissue>
    </source>
</reference>
<dbReference type="PANTHER" id="PTHR23025:SF3">
    <property type="entry name" value="HORMONE-SENSITIVE LIPASE"/>
    <property type="match status" value="1"/>
</dbReference>
<gene>
    <name evidence="3" type="ORF">PVAND_004586</name>
</gene>
<sequence length="816" mass="92859">MESDNALNKSAGIGVNFVISKSMTEKKYEMVNELIRMCSSNVEYYKNDKSFVGTRMQHNFEKLKEFLEKSVPVIKEIESFAHLYDYDENTPGNGYRSFVHIFDSAVKYSLKHCQYVTENRGSLLFRKSLYQKEIDVCSQLIESLYQICSDLVKMHENSEGGNLYSKEWSYDNLITRGAKVINQTCFYGRAVGFQFEQSLRSVLKFLAVSLACFSEAYFTNGFKFMKTTNYFLKHPSYFLDPEMCARRIINVSHNADVKFCKSFWTLGESKLMHALPRLVGYKVDVNRVFKIPPEPLQIYSKKFDKMIDIPVPHSHIGKDPVSCRLLCARRRKGMVGEKLAEANLPEPSKYLIIHTHGGGWIATSSKSHEFYLREWADRLDCPVLSIDYHLAPKATFPRGLEDVFYTYCWILKNCELLGTTAENIVFCGDSAGANLNTACIIKCIEMGIPTVKGIFNAYSPFLVNFAQTPARYLVVQDPLVPYGFIMRIFKTYGTPVPINDDKDEKEIENVSDEKITDIQDEKDGATLLSPESSKSLEAIWQKVKSTEEPDWHSNLNSIQETSSEEPVSPLVYRSDSIVEPQFAETSNYDDDEDALEMKIDLKKEITDEKEENFVNDFVKKYETTSSNSIIDPIITRPRMNSRTLSEENIVVDVGIDALKIENLQNAMTNIKNAVSGSSETAIISSSNMSNKNETLKRNFAFSEHRDRSEGIPKAPEDEFLFTVPRNHLMSPYIAPDEILRQFPKTNILTSITDPCIDDCVEMAKKLRALNVNIELDIVGALPHGFLNFAHISKECHDASMLCLKRIATLLGMKNEV</sequence>
<dbReference type="InterPro" id="IPR029058">
    <property type="entry name" value="AB_hydrolase_fold"/>
</dbReference>
<dbReference type="Pfam" id="PF07859">
    <property type="entry name" value="Abhydrolase_3"/>
    <property type="match status" value="1"/>
</dbReference>
<evidence type="ECO:0000313" key="3">
    <source>
        <dbReference type="EMBL" id="KAG5674632.1"/>
    </source>
</evidence>
<dbReference type="GO" id="GO:0008203">
    <property type="term" value="P:cholesterol metabolic process"/>
    <property type="evidence" value="ECO:0007669"/>
    <property type="project" value="InterPro"/>
</dbReference>
<dbReference type="GO" id="GO:0004806">
    <property type="term" value="F:triacylglycerol lipase activity"/>
    <property type="evidence" value="ECO:0007669"/>
    <property type="project" value="TreeGrafter"/>
</dbReference>
<evidence type="ECO:0000259" key="1">
    <source>
        <dbReference type="Pfam" id="PF06350"/>
    </source>
</evidence>
<name>A0A9J6BY59_POLVA</name>
<dbReference type="GO" id="GO:0004771">
    <property type="term" value="F:sterol ester esterase activity"/>
    <property type="evidence" value="ECO:0007669"/>
    <property type="project" value="TreeGrafter"/>
</dbReference>
<dbReference type="GO" id="GO:0019433">
    <property type="term" value="P:triglyceride catabolic process"/>
    <property type="evidence" value="ECO:0007669"/>
    <property type="project" value="TreeGrafter"/>
</dbReference>
<dbReference type="InterPro" id="IPR010468">
    <property type="entry name" value="HSL_N"/>
</dbReference>
<dbReference type="GO" id="GO:0005829">
    <property type="term" value="C:cytosol"/>
    <property type="evidence" value="ECO:0007669"/>
    <property type="project" value="TreeGrafter"/>
</dbReference>
<evidence type="ECO:0000313" key="4">
    <source>
        <dbReference type="Proteomes" id="UP001107558"/>
    </source>
</evidence>
<dbReference type="EMBL" id="JADBJN010000002">
    <property type="protein sequence ID" value="KAG5674632.1"/>
    <property type="molecule type" value="Genomic_DNA"/>
</dbReference>
<keyword evidence="4" id="KW-1185">Reference proteome</keyword>
<dbReference type="Proteomes" id="UP001107558">
    <property type="component" value="Chromosome 2"/>
</dbReference>
<evidence type="ECO:0008006" key="5">
    <source>
        <dbReference type="Google" id="ProtNLM"/>
    </source>
</evidence>
<protein>
    <recommendedName>
        <fullName evidence="5">Hormone-sensitive lipase</fullName>
    </recommendedName>
</protein>
<comment type="caution">
    <text evidence="3">The sequence shown here is derived from an EMBL/GenBank/DDBJ whole genome shotgun (WGS) entry which is preliminary data.</text>
</comment>
<dbReference type="OrthoDB" id="408631at2759"/>
<dbReference type="PANTHER" id="PTHR23025">
    <property type="entry name" value="TRIACYLGLYCEROL LIPASE"/>
    <property type="match status" value="1"/>
</dbReference>
<dbReference type="SUPFAM" id="SSF53474">
    <property type="entry name" value="alpha/beta-Hydrolases"/>
    <property type="match status" value="1"/>
</dbReference>
<dbReference type="AlphaFoldDB" id="A0A9J6BY59"/>
<dbReference type="Pfam" id="PF06350">
    <property type="entry name" value="HSL_N"/>
    <property type="match status" value="1"/>
</dbReference>
<dbReference type="InterPro" id="IPR013094">
    <property type="entry name" value="AB_hydrolase_3"/>
</dbReference>
<feature type="domain" description="Alpha/beta hydrolase fold-3" evidence="2">
    <location>
        <begin position="352"/>
        <end position="486"/>
    </location>
</feature>
<dbReference type="Gene3D" id="3.40.50.1820">
    <property type="entry name" value="alpha/beta hydrolase"/>
    <property type="match status" value="2"/>
</dbReference>
<organism evidence="3 4">
    <name type="scientific">Polypedilum vanderplanki</name>
    <name type="common">Sleeping chironomid midge</name>
    <dbReference type="NCBI Taxonomy" id="319348"/>
    <lineage>
        <taxon>Eukaryota</taxon>
        <taxon>Metazoa</taxon>
        <taxon>Ecdysozoa</taxon>
        <taxon>Arthropoda</taxon>
        <taxon>Hexapoda</taxon>
        <taxon>Insecta</taxon>
        <taxon>Pterygota</taxon>
        <taxon>Neoptera</taxon>
        <taxon>Endopterygota</taxon>
        <taxon>Diptera</taxon>
        <taxon>Nematocera</taxon>
        <taxon>Chironomoidea</taxon>
        <taxon>Chironomidae</taxon>
        <taxon>Chironominae</taxon>
        <taxon>Polypedilum</taxon>
        <taxon>Polypedilum</taxon>
    </lineage>
</organism>
<evidence type="ECO:0000259" key="2">
    <source>
        <dbReference type="Pfam" id="PF07859"/>
    </source>
</evidence>